<reference evidence="1 2" key="1">
    <citation type="submission" date="2019-02" db="EMBL/GenBank/DDBJ databases">
        <title>Deep-cultivation of Planctomycetes and their phenomic and genomic characterization uncovers novel biology.</title>
        <authorList>
            <person name="Wiegand S."/>
            <person name="Jogler M."/>
            <person name="Boedeker C."/>
            <person name="Pinto D."/>
            <person name="Vollmers J."/>
            <person name="Rivas-Marin E."/>
            <person name="Kohn T."/>
            <person name="Peeters S.H."/>
            <person name="Heuer A."/>
            <person name="Rast P."/>
            <person name="Oberbeckmann S."/>
            <person name="Bunk B."/>
            <person name="Jeske O."/>
            <person name="Meyerdierks A."/>
            <person name="Storesund J.E."/>
            <person name="Kallscheuer N."/>
            <person name="Luecker S."/>
            <person name="Lage O.M."/>
            <person name="Pohl T."/>
            <person name="Merkel B.J."/>
            <person name="Hornburger P."/>
            <person name="Mueller R.-W."/>
            <person name="Bruemmer F."/>
            <person name="Labrenz M."/>
            <person name="Spormann A.M."/>
            <person name="Op den Camp H."/>
            <person name="Overmann J."/>
            <person name="Amann R."/>
            <person name="Jetten M.S.M."/>
            <person name="Mascher T."/>
            <person name="Medema M.H."/>
            <person name="Devos D.P."/>
            <person name="Kaster A.-K."/>
            <person name="Ovreas L."/>
            <person name="Rohde M."/>
            <person name="Galperin M.Y."/>
            <person name="Jogler C."/>
        </authorList>
    </citation>
    <scope>NUCLEOTIDE SEQUENCE [LARGE SCALE GENOMIC DNA]</scope>
    <source>
        <strain evidence="1 2">HG66A1</strain>
    </source>
</reference>
<organism evidence="1 2">
    <name type="scientific">Gimesia chilikensis</name>
    <dbReference type="NCBI Taxonomy" id="2605989"/>
    <lineage>
        <taxon>Bacteria</taxon>
        <taxon>Pseudomonadati</taxon>
        <taxon>Planctomycetota</taxon>
        <taxon>Planctomycetia</taxon>
        <taxon>Planctomycetales</taxon>
        <taxon>Planctomycetaceae</taxon>
        <taxon>Gimesia</taxon>
    </lineage>
</organism>
<dbReference type="OrthoDB" id="284673at2"/>
<dbReference type="AlphaFoldDB" id="A0A517PNC8"/>
<evidence type="ECO:0000313" key="1">
    <source>
        <dbReference type="EMBL" id="QDT20858.1"/>
    </source>
</evidence>
<evidence type="ECO:0000313" key="2">
    <source>
        <dbReference type="Proteomes" id="UP000320421"/>
    </source>
</evidence>
<dbReference type="RefSeq" id="WP_145184249.1">
    <property type="nucleotide sequence ID" value="NZ_CP036266.1"/>
</dbReference>
<dbReference type="EMBL" id="CP036266">
    <property type="protein sequence ID" value="QDT20858.1"/>
    <property type="molecule type" value="Genomic_DNA"/>
</dbReference>
<name>A0A517PNC8_9PLAN</name>
<proteinExistence type="predicted"/>
<sequence length="268" mass="31972">MNSFLSRGSIVSVCCLYILFVCQSFTTASQDPKNPGHEQIGTVMGRAVYRDQLRTGKNVTQREELFRLFAQPVKEQYISDRRKSLVPTEKEISYAASFFCRDQQIRRLDDKEKNMIRQQLLTIEKQLRTEQLVSSEKLKLQEQQTELRACLDMPCRTFARFMLDRWKFQRHIYLTYGKGRILWQQAGIEAFDGMYRWLQAREKQGEFSIDDPRLHTEFYAYWTTQKHGAFLTRDQKRIREFLSPDWAHQLPRAEQHFKKLPETKPNQK</sequence>
<accession>A0A517PNC8</accession>
<keyword evidence="2" id="KW-1185">Reference proteome</keyword>
<gene>
    <name evidence="1" type="ORF">HG66A1_26480</name>
</gene>
<protein>
    <submittedName>
        <fullName evidence="1">Uncharacterized protein</fullName>
    </submittedName>
</protein>
<dbReference type="Proteomes" id="UP000320421">
    <property type="component" value="Chromosome"/>
</dbReference>